<dbReference type="InterPro" id="IPR013034">
    <property type="entry name" value="DNA_topo_DNA_db_N_dom1"/>
</dbReference>
<reference evidence="2 3" key="1">
    <citation type="submission" date="2021-06" db="EMBL/GenBank/DDBJ databases">
        <title>Caerostris extrusa draft genome.</title>
        <authorList>
            <person name="Kono N."/>
            <person name="Arakawa K."/>
        </authorList>
    </citation>
    <scope>NUCLEOTIDE SEQUENCE [LARGE SCALE GENOMIC DNA]</scope>
</reference>
<dbReference type="GO" id="GO:0005730">
    <property type="term" value="C:nucleolus"/>
    <property type="evidence" value="ECO:0007669"/>
    <property type="project" value="TreeGrafter"/>
</dbReference>
<dbReference type="Gene3D" id="1.10.10.41">
    <property type="entry name" value="Yeast DNA topoisomerase - domain 1"/>
    <property type="match status" value="1"/>
</dbReference>
<dbReference type="Pfam" id="PF02919">
    <property type="entry name" value="Topoisom_I_N"/>
    <property type="match status" value="1"/>
</dbReference>
<dbReference type="GO" id="GO:0007059">
    <property type="term" value="P:chromosome segregation"/>
    <property type="evidence" value="ECO:0007669"/>
    <property type="project" value="TreeGrafter"/>
</dbReference>
<dbReference type="GO" id="GO:0005694">
    <property type="term" value="C:chromosome"/>
    <property type="evidence" value="ECO:0007669"/>
    <property type="project" value="InterPro"/>
</dbReference>
<dbReference type="Proteomes" id="UP001054945">
    <property type="component" value="Unassembled WGS sequence"/>
</dbReference>
<dbReference type="EMBL" id="BPLR01012593">
    <property type="protein sequence ID" value="GIY55018.1"/>
    <property type="molecule type" value="Genomic_DNA"/>
</dbReference>
<sequence length="110" mass="13522">MHSVFFQKHHRNQMRLSKKTEEVAGLYAQMMGHRCASTQRFKNNFFNDWTEVMTSREREIIEDFRYCDFADFKDYYKQKARERKTMTREEKLVSHHFQNISLNYAKYFGT</sequence>
<dbReference type="AlphaFoldDB" id="A0AAV4UB94"/>
<evidence type="ECO:0000313" key="2">
    <source>
        <dbReference type="EMBL" id="GIY55018.1"/>
    </source>
</evidence>
<organism evidence="2 3">
    <name type="scientific">Caerostris extrusa</name>
    <name type="common">Bark spider</name>
    <name type="synonym">Caerostris bankana</name>
    <dbReference type="NCBI Taxonomy" id="172846"/>
    <lineage>
        <taxon>Eukaryota</taxon>
        <taxon>Metazoa</taxon>
        <taxon>Ecdysozoa</taxon>
        <taxon>Arthropoda</taxon>
        <taxon>Chelicerata</taxon>
        <taxon>Arachnida</taxon>
        <taxon>Araneae</taxon>
        <taxon>Araneomorphae</taxon>
        <taxon>Entelegynae</taxon>
        <taxon>Araneoidea</taxon>
        <taxon>Araneidae</taxon>
        <taxon>Caerostris</taxon>
    </lineage>
</organism>
<gene>
    <name evidence="2" type="ORF">CEXT_204031</name>
</gene>
<evidence type="ECO:0000259" key="1">
    <source>
        <dbReference type="Pfam" id="PF02919"/>
    </source>
</evidence>
<dbReference type="SUPFAM" id="SSF56741">
    <property type="entry name" value="Eukaryotic DNA topoisomerase I, N-terminal DNA-binding fragment"/>
    <property type="match status" value="1"/>
</dbReference>
<dbReference type="InterPro" id="IPR051062">
    <property type="entry name" value="Topoisomerase_IB"/>
</dbReference>
<protein>
    <recommendedName>
        <fullName evidence="1">DNA topoisomerase I DNA binding eukaryotic-type domain-containing protein</fullName>
    </recommendedName>
</protein>
<keyword evidence="3" id="KW-1185">Reference proteome</keyword>
<dbReference type="InterPro" id="IPR036202">
    <property type="entry name" value="TopoI_DNA-bd_euk_N_sf"/>
</dbReference>
<dbReference type="PANTHER" id="PTHR10290:SF3">
    <property type="entry name" value="DNA TOPOISOMERASE 1"/>
    <property type="match status" value="1"/>
</dbReference>
<dbReference type="GO" id="GO:0006260">
    <property type="term" value="P:DNA replication"/>
    <property type="evidence" value="ECO:0007669"/>
    <property type="project" value="TreeGrafter"/>
</dbReference>
<dbReference type="GO" id="GO:0003677">
    <property type="term" value="F:DNA binding"/>
    <property type="evidence" value="ECO:0007669"/>
    <property type="project" value="InterPro"/>
</dbReference>
<comment type="caution">
    <text evidence="2">The sequence shown here is derived from an EMBL/GenBank/DDBJ whole genome shotgun (WGS) entry which is preliminary data.</text>
</comment>
<dbReference type="GO" id="GO:0006265">
    <property type="term" value="P:DNA topological change"/>
    <property type="evidence" value="ECO:0007669"/>
    <property type="project" value="InterPro"/>
</dbReference>
<dbReference type="InterPro" id="IPR008336">
    <property type="entry name" value="TopoI_DNA-bd_euk"/>
</dbReference>
<evidence type="ECO:0000313" key="3">
    <source>
        <dbReference type="Proteomes" id="UP001054945"/>
    </source>
</evidence>
<name>A0AAV4UB94_CAEEX</name>
<dbReference type="GO" id="GO:0003917">
    <property type="term" value="F:DNA topoisomerase type I (single strand cut, ATP-independent) activity"/>
    <property type="evidence" value="ECO:0007669"/>
    <property type="project" value="InterPro"/>
</dbReference>
<proteinExistence type="predicted"/>
<feature type="domain" description="DNA topoisomerase I DNA binding eukaryotic-type" evidence="1">
    <location>
        <begin position="10"/>
        <end position="94"/>
    </location>
</feature>
<accession>A0AAV4UB94</accession>
<dbReference type="PANTHER" id="PTHR10290">
    <property type="entry name" value="DNA TOPOISOMERASE I"/>
    <property type="match status" value="1"/>
</dbReference>